<feature type="transmembrane region" description="Helical" evidence="1">
    <location>
        <begin position="282"/>
        <end position="304"/>
    </location>
</feature>
<dbReference type="GO" id="GO:0051301">
    <property type="term" value="P:cell division"/>
    <property type="evidence" value="ECO:0007669"/>
    <property type="project" value="UniProtKB-KW"/>
</dbReference>
<dbReference type="PANTHER" id="PTHR47755">
    <property type="entry name" value="CELL DIVISION PROTEIN FTSX"/>
    <property type="match status" value="1"/>
</dbReference>
<dbReference type="RefSeq" id="WP_183618266.1">
    <property type="nucleotide sequence ID" value="NZ_JACIDY010000009.1"/>
</dbReference>
<keyword evidence="3" id="KW-1185">Reference proteome</keyword>
<evidence type="ECO:0000313" key="2">
    <source>
        <dbReference type="EMBL" id="MBB3941426.1"/>
    </source>
</evidence>
<sequence>MKARARKNAGIARGRRLFAGAEAKFVPQARLSGPMPWVIAIMVAMTAIALAAGLALGNTVTSATAEISGGVTVQVVEPREDVRQQEAARALDALKGESAIASMRLVPQEELDALVSPWLGGGVDVTAGIGVPVPALIDVRLKQAATPERIAAIRRALAPAAPSARVDAQAEWLKPVFDAIVSLQWLALVLVALLAMALSAAVLLAARSALGANRDTIEIVHLLGGTDAQIARVFQRSLGVDAAGGGLVGLLLAGIVIVVLGRRFAGLSAGLVSSGALVWSDWLLLVLVPLLATALAMITARLTVMHALRKML</sequence>
<keyword evidence="1" id="KW-0812">Transmembrane</keyword>
<feature type="transmembrane region" description="Helical" evidence="1">
    <location>
        <begin position="37"/>
        <end position="56"/>
    </location>
</feature>
<accession>A0A7W6C8A3</accession>
<proteinExistence type="predicted"/>
<feature type="transmembrane region" description="Helical" evidence="1">
    <location>
        <begin position="183"/>
        <end position="206"/>
    </location>
</feature>
<keyword evidence="1" id="KW-1133">Transmembrane helix</keyword>
<dbReference type="Proteomes" id="UP000561459">
    <property type="component" value="Unassembled WGS sequence"/>
</dbReference>
<organism evidence="2 3">
    <name type="scientific">Novosphingobium fluoreni</name>
    <dbReference type="NCBI Taxonomy" id="1391222"/>
    <lineage>
        <taxon>Bacteria</taxon>
        <taxon>Pseudomonadati</taxon>
        <taxon>Pseudomonadota</taxon>
        <taxon>Alphaproteobacteria</taxon>
        <taxon>Sphingomonadales</taxon>
        <taxon>Sphingomonadaceae</taxon>
        <taxon>Novosphingobium</taxon>
    </lineage>
</organism>
<keyword evidence="1" id="KW-0472">Membrane</keyword>
<protein>
    <submittedName>
        <fullName evidence="2">Cell division transport system permease protein</fullName>
    </submittedName>
</protein>
<gene>
    <name evidence="2" type="ORF">GGR39_003103</name>
</gene>
<comment type="caution">
    <text evidence="2">The sequence shown here is derived from an EMBL/GenBank/DDBJ whole genome shotgun (WGS) entry which is preliminary data.</text>
</comment>
<evidence type="ECO:0000256" key="1">
    <source>
        <dbReference type="SAM" id="Phobius"/>
    </source>
</evidence>
<dbReference type="GO" id="GO:0032153">
    <property type="term" value="C:cell division site"/>
    <property type="evidence" value="ECO:0007669"/>
    <property type="project" value="TreeGrafter"/>
</dbReference>
<dbReference type="InterPro" id="IPR004513">
    <property type="entry name" value="FtsX"/>
</dbReference>
<dbReference type="GO" id="GO:0016020">
    <property type="term" value="C:membrane"/>
    <property type="evidence" value="ECO:0007669"/>
    <property type="project" value="InterPro"/>
</dbReference>
<dbReference type="PANTHER" id="PTHR47755:SF1">
    <property type="entry name" value="CELL DIVISION PROTEIN FTSX"/>
    <property type="match status" value="1"/>
</dbReference>
<dbReference type="AlphaFoldDB" id="A0A7W6C8A3"/>
<reference evidence="2 3" key="1">
    <citation type="submission" date="2020-08" db="EMBL/GenBank/DDBJ databases">
        <title>Genomic Encyclopedia of Type Strains, Phase IV (KMG-IV): sequencing the most valuable type-strain genomes for metagenomic binning, comparative biology and taxonomic classification.</title>
        <authorList>
            <person name="Goeker M."/>
        </authorList>
    </citation>
    <scope>NUCLEOTIDE SEQUENCE [LARGE SCALE GENOMIC DNA]</scope>
    <source>
        <strain evidence="2 3">DSM 27568</strain>
    </source>
</reference>
<name>A0A7W6C8A3_9SPHN</name>
<dbReference type="EMBL" id="JACIDY010000009">
    <property type="protein sequence ID" value="MBB3941426.1"/>
    <property type="molecule type" value="Genomic_DNA"/>
</dbReference>
<evidence type="ECO:0000313" key="3">
    <source>
        <dbReference type="Proteomes" id="UP000561459"/>
    </source>
</evidence>
<feature type="transmembrane region" description="Helical" evidence="1">
    <location>
        <begin position="242"/>
        <end position="262"/>
    </location>
</feature>
<keyword evidence="2" id="KW-0131">Cell cycle</keyword>
<keyword evidence="2" id="KW-0132">Cell division</keyword>